<keyword evidence="3 19" id="KW-0121">Carboxypeptidase</keyword>
<dbReference type="GO" id="GO:0009002">
    <property type="term" value="F:serine-type D-Ala-D-Ala carboxypeptidase activity"/>
    <property type="evidence" value="ECO:0007669"/>
    <property type="project" value="UniProtKB-EC"/>
</dbReference>
<keyword evidence="15" id="KW-1133">Transmembrane helix</keyword>
<evidence type="ECO:0000256" key="4">
    <source>
        <dbReference type="ARBA" id="ARBA00022670"/>
    </source>
</evidence>
<feature type="compositionally biased region" description="Low complexity" evidence="14">
    <location>
        <begin position="688"/>
        <end position="775"/>
    </location>
</feature>
<evidence type="ECO:0000256" key="6">
    <source>
        <dbReference type="ARBA" id="ARBA00022679"/>
    </source>
</evidence>
<evidence type="ECO:0000256" key="11">
    <source>
        <dbReference type="ARBA" id="ARBA00023316"/>
    </source>
</evidence>
<dbReference type="NCBIfam" id="TIGR02074">
    <property type="entry name" value="PBP_1a_fam"/>
    <property type="match status" value="1"/>
</dbReference>
<dbReference type="GO" id="GO:0008955">
    <property type="term" value="F:peptidoglycan glycosyltransferase activity"/>
    <property type="evidence" value="ECO:0007669"/>
    <property type="project" value="UniProtKB-EC"/>
</dbReference>
<keyword evidence="15" id="KW-0472">Membrane</keyword>
<feature type="region of interest" description="Disordered" evidence="14">
    <location>
        <begin position="681"/>
        <end position="799"/>
    </location>
</feature>
<dbReference type="RefSeq" id="WP_057768584.1">
    <property type="nucleotide sequence ID" value="NZ_JQAT01000001.1"/>
</dbReference>
<reference evidence="20 21" key="1">
    <citation type="journal article" date="2015" name="Genome Announc.">
        <title>Expanding the biotechnology potential of lactobacilli through comparative genomics of 213 strains and associated genera.</title>
        <authorList>
            <person name="Sun Z."/>
            <person name="Harris H.M."/>
            <person name="McCann A."/>
            <person name="Guo C."/>
            <person name="Argimon S."/>
            <person name="Zhang W."/>
            <person name="Yang X."/>
            <person name="Jeffery I.B."/>
            <person name="Cooney J.C."/>
            <person name="Kagawa T.F."/>
            <person name="Liu W."/>
            <person name="Song Y."/>
            <person name="Salvetti E."/>
            <person name="Wrobel A."/>
            <person name="Rasinkangas P."/>
            <person name="Parkhill J."/>
            <person name="Rea M.C."/>
            <person name="O'Sullivan O."/>
            <person name="Ritari J."/>
            <person name="Douillard F.P."/>
            <person name="Paul Ross R."/>
            <person name="Yang R."/>
            <person name="Briner A.E."/>
            <person name="Felis G.E."/>
            <person name="de Vos W.M."/>
            <person name="Barrangou R."/>
            <person name="Klaenhammer T.R."/>
            <person name="Caufield P.W."/>
            <person name="Cui Y."/>
            <person name="Zhang H."/>
            <person name="O'Toole P.W."/>
        </authorList>
    </citation>
    <scope>NUCLEOTIDE SEQUENCE [LARGE SCALE GENOMIC DNA]</scope>
    <source>
        <strain evidence="18 21">ATCC BAA-66</strain>
        <strain evidence="19 20">DSM 13344</strain>
    </source>
</reference>
<evidence type="ECO:0000259" key="16">
    <source>
        <dbReference type="Pfam" id="PF00905"/>
    </source>
</evidence>
<dbReference type="Proteomes" id="UP000051751">
    <property type="component" value="Unassembled WGS sequence"/>
</dbReference>
<dbReference type="GO" id="GO:0071555">
    <property type="term" value="P:cell wall organization"/>
    <property type="evidence" value="ECO:0007669"/>
    <property type="project" value="UniProtKB-KW"/>
</dbReference>
<accession>A0A0R2FZL6</accession>
<feature type="domain" description="Penicillin-binding protein transpeptidase" evidence="16">
    <location>
        <begin position="347"/>
        <end position="633"/>
    </location>
</feature>
<dbReference type="Gene3D" id="3.40.710.10">
    <property type="entry name" value="DD-peptidase/beta-lactamase superfamily"/>
    <property type="match status" value="1"/>
</dbReference>
<dbReference type="GO" id="GO:0008360">
    <property type="term" value="P:regulation of cell shape"/>
    <property type="evidence" value="ECO:0007669"/>
    <property type="project" value="UniProtKB-KW"/>
</dbReference>
<keyword evidence="9" id="KW-0573">Peptidoglycan synthesis</keyword>
<dbReference type="PANTHER" id="PTHR32282">
    <property type="entry name" value="BINDING PROTEIN TRANSPEPTIDASE, PUTATIVE-RELATED"/>
    <property type="match status" value="1"/>
</dbReference>
<dbReference type="GO" id="GO:0030288">
    <property type="term" value="C:outer membrane-bounded periplasmic space"/>
    <property type="evidence" value="ECO:0007669"/>
    <property type="project" value="TreeGrafter"/>
</dbReference>
<evidence type="ECO:0000256" key="14">
    <source>
        <dbReference type="SAM" id="MobiDB-lite"/>
    </source>
</evidence>
<dbReference type="SUPFAM" id="SSF53955">
    <property type="entry name" value="Lysozyme-like"/>
    <property type="match status" value="1"/>
</dbReference>
<dbReference type="SUPFAM" id="SSF56601">
    <property type="entry name" value="beta-lactamase/transpeptidase-like"/>
    <property type="match status" value="1"/>
</dbReference>
<organism evidence="19 20">
    <name type="scientific">Lactobacillus selangorensis</name>
    <dbReference type="NCBI Taxonomy" id="81857"/>
    <lineage>
        <taxon>Bacteria</taxon>
        <taxon>Bacillati</taxon>
        <taxon>Bacillota</taxon>
        <taxon>Bacilli</taxon>
        <taxon>Lactobacillales</taxon>
        <taxon>Lactobacillaceae</taxon>
        <taxon>Lactobacillus</taxon>
    </lineage>
</organism>
<evidence type="ECO:0000256" key="9">
    <source>
        <dbReference type="ARBA" id="ARBA00022984"/>
    </source>
</evidence>
<evidence type="ECO:0000256" key="15">
    <source>
        <dbReference type="SAM" id="Phobius"/>
    </source>
</evidence>
<evidence type="ECO:0000313" key="20">
    <source>
        <dbReference type="Proteomes" id="UP000051645"/>
    </source>
</evidence>
<dbReference type="InterPro" id="IPR036950">
    <property type="entry name" value="PBP_transglycosylase"/>
</dbReference>
<dbReference type="InterPro" id="IPR001264">
    <property type="entry name" value="Glyco_trans_51"/>
</dbReference>
<dbReference type="Proteomes" id="UP000051645">
    <property type="component" value="Unassembled WGS sequence"/>
</dbReference>
<dbReference type="InterPro" id="IPR012338">
    <property type="entry name" value="Beta-lactam/transpept-like"/>
</dbReference>
<dbReference type="EMBL" id="JQAT01000001">
    <property type="protein sequence ID" value="KRN29493.1"/>
    <property type="molecule type" value="Genomic_DNA"/>
</dbReference>
<keyword evidence="11" id="KW-0961">Cell wall biogenesis/degradation</keyword>
<evidence type="ECO:0000256" key="1">
    <source>
        <dbReference type="ARBA" id="ARBA00007090"/>
    </source>
</evidence>
<evidence type="ECO:0000256" key="8">
    <source>
        <dbReference type="ARBA" id="ARBA00022960"/>
    </source>
</evidence>
<dbReference type="GO" id="GO:0008658">
    <property type="term" value="F:penicillin binding"/>
    <property type="evidence" value="ECO:0007669"/>
    <property type="project" value="InterPro"/>
</dbReference>
<keyword evidence="20" id="KW-1185">Reference proteome</keyword>
<dbReference type="GO" id="GO:0006508">
    <property type="term" value="P:proteolysis"/>
    <property type="evidence" value="ECO:0007669"/>
    <property type="project" value="UniProtKB-KW"/>
</dbReference>
<proteinExistence type="inferred from homology"/>
<dbReference type="Pfam" id="PF00905">
    <property type="entry name" value="Transpeptidase"/>
    <property type="match status" value="1"/>
</dbReference>
<comment type="catalytic activity">
    <reaction evidence="13">
        <text>[GlcNAc-(1-&gt;4)-Mur2Ac(oyl-L-Ala-gamma-D-Glu-L-Lys-D-Ala-D-Ala)](n)-di-trans,octa-cis-undecaprenyl diphosphate + beta-D-GlcNAc-(1-&gt;4)-Mur2Ac(oyl-L-Ala-gamma-D-Glu-L-Lys-D-Ala-D-Ala)-di-trans,octa-cis-undecaprenyl diphosphate = [GlcNAc-(1-&gt;4)-Mur2Ac(oyl-L-Ala-gamma-D-Glu-L-Lys-D-Ala-D-Ala)](n+1)-di-trans,octa-cis-undecaprenyl diphosphate + di-trans,octa-cis-undecaprenyl diphosphate + H(+)</text>
        <dbReference type="Rhea" id="RHEA:23708"/>
        <dbReference type="Rhea" id="RHEA-COMP:9602"/>
        <dbReference type="Rhea" id="RHEA-COMP:9603"/>
        <dbReference type="ChEBI" id="CHEBI:15378"/>
        <dbReference type="ChEBI" id="CHEBI:58405"/>
        <dbReference type="ChEBI" id="CHEBI:60033"/>
        <dbReference type="ChEBI" id="CHEBI:78435"/>
        <dbReference type="EC" id="2.4.99.28"/>
    </reaction>
</comment>
<dbReference type="Gene3D" id="1.10.3810.10">
    <property type="entry name" value="Biosynthetic peptidoglycan transglycosylase-like"/>
    <property type="match status" value="1"/>
</dbReference>
<dbReference type="InterPro" id="IPR023346">
    <property type="entry name" value="Lysozyme-like_dom_sf"/>
</dbReference>
<dbReference type="InterPro" id="IPR001460">
    <property type="entry name" value="PCN-bd_Tpept"/>
</dbReference>
<dbReference type="GO" id="GO:0009252">
    <property type="term" value="P:peptidoglycan biosynthetic process"/>
    <property type="evidence" value="ECO:0007669"/>
    <property type="project" value="UniProtKB-KW"/>
</dbReference>
<evidence type="ECO:0000313" key="18">
    <source>
        <dbReference type="EMBL" id="KRN29493.1"/>
    </source>
</evidence>
<gene>
    <name evidence="18" type="ORF">IV38_GL000378</name>
    <name evidence="19" type="ORF">IV40_GL000290</name>
</gene>
<dbReference type="PATRIC" id="fig|81857.3.peg.383"/>
<dbReference type="EMBL" id="JQAZ01000001">
    <property type="protein sequence ID" value="KRN33977.1"/>
    <property type="molecule type" value="Genomic_DNA"/>
</dbReference>
<evidence type="ECO:0000313" key="21">
    <source>
        <dbReference type="Proteomes" id="UP000051751"/>
    </source>
</evidence>
<dbReference type="STRING" id="81857.IV38_GL000378"/>
<dbReference type="PANTHER" id="PTHR32282:SF29">
    <property type="entry name" value="PENICILLIN-BINDING PROTEIN 1A"/>
    <property type="match status" value="1"/>
</dbReference>
<keyword evidence="15" id="KW-0812">Transmembrane</keyword>
<keyword evidence="4" id="KW-0645">Protease</keyword>
<dbReference type="Pfam" id="PF00912">
    <property type="entry name" value="Transgly"/>
    <property type="match status" value="1"/>
</dbReference>
<evidence type="ECO:0000313" key="19">
    <source>
        <dbReference type="EMBL" id="KRN33977.1"/>
    </source>
</evidence>
<evidence type="ECO:0000256" key="7">
    <source>
        <dbReference type="ARBA" id="ARBA00022801"/>
    </source>
</evidence>
<evidence type="ECO:0000256" key="5">
    <source>
        <dbReference type="ARBA" id="ARBA00022676"/>
    </source>
</evidence>
<keyword evidence="7" id="KW-0378">Hydrolase</keyword>
<evidence type="ECO:0000259" key="17">
    <source>
        <dbReference type="Pfam" id="PF00912"/>
    </source>
</evidence>
<evidence type="ECO:0000256" key="13">
    <source>
        <dbReference type="ARBA" id="ARBA00049902"/>
    </source>
</evidence>
<dbReference type="OrthoDB" id="9766909at2"/>
<keyword evidence="6" id="KW-0808">Transferase</keyword>
<name>A0A0R2FZL6_9LACO</name>
<protein>
    <submittedName>
        <fullName evidence="19">Membrane carboxypeptidase (Penicillin-binding protein)</fullName>
    </submittedName>
</protein>
<keyword evidence="8" id="KW-0133">Cell shape</keyword>
<feature type="domain" description="Glycosyl transferase family 51" evidence="17">
    <location>
        <begin position="73"/>
        <end position="251"/>
    </location>
</feature>
<evidence type="ECO:0000256" key="10">
    <source>
        <dbReference type="ARBA" id="ARBA00023268"/>
    </source>
</evidence>
<sequence>MAGNNQSGESRLTRRKPKRRSPWRKFFWGILIFFGVILVSGSLLFAYYAHSAPTLDQEKLVSGGASTLYDSDGKAFKTLGYENRDYVKSADIPATLKNAVVSIEDRRFYKEPFGIDPIRIIGAAISDVTGSSGLQGGSTLTQQLVKLSFFSTKASDQTIKRKAQEAWLALQVERKYSKDQILEYYINKVYMGNGIYGMGTAAQYYFGKSLSKLDLAQFALLAGMPQSPTGYDPYTHADLATQRRNSVLQAMERNKVISASQEKNAEAESISTGLVDQATAKNQTTNDAVVDPYVKEVINQVKADGFNPYTDGLKIYTNINLDAQKHLYNLVNNDSSISFPSDKFQTAVTITNPNNGQVVAQIGARKTGDTQLGLNRAVQTSRSNGSTMKPLMDYAPAIEYLNESTYTQLEDTKYTYPGTDIQLYDWDKKYEGKMSMRTALVTSRNVPAIRTLSKVGITRATQFLSGLGINLTQKEQVASTGIGGYVSTLQEAAAYGAFANGGTYYKPRYVKKVVTADNVVHHYKSKGTQAMESSTAYMITDMLKGVFTGSGTGVNYKVGDLYEAGKTGTTDYSDSEIKQNSALGATGMAKDSWFTGYTRNNVISVWTGYDKSSENGLDYSEQKIAGEIYKNMMTYISQDETNKDWKKPSNVVARNIVKNSDPAQVASKNASSSTYTRELFIKGTQPGSTTITDSESTSSAAESNSESNRDSSQSQSVTTFSQQSSATSTSDSSSQQASSSESASSSSTAATSSTPTEQQSSSSTTSTSTEAPATQNDNTQTQGAETERSLDPANTSSSN</sequence>
<dbReference type="FunFam" id="1.10.3810.10:FF:000001">
    <property type="entry name" value="Penicillin-binding protein 1A"/>
    <property type="match status" value="1"/>
</dbReference>
<evidence type="ECO:0000256" key="12">
    <source>
        <dbReference type="ARBA" id="ARBA00034000"/>
    </source>
</evidence>
<keyword evidence="5" id="KW-0328">Glycosyltransferase</keyword>
<evidence type="ECO:0000256" key="2">
    <source>
        <dbReference type="ARBA" id="ARBA00007739"/>
    </source>
</evidence>
<keyword evidence="10" id="KW-0511">Multifunctional enzyme</keyword>
<comment type="caution">
    <text evidence="19">The sequence shown here is derived from an EMBL/GenBank/DDBJ whole genome shotgun (WGS) entry which is preliminary data.</text>
</comment>
<comment type="similarity">
    <text evidence="1">In the C-terminal section; belongs to the transpeptidase family.</text>
</comment>
<comment type="catalytic activity">
    <reaction evidence="12">
        <text>Preferential cleavage: (Ac)2-L-Lys-D-Ala-|-D-Ala. Also transpeptidation of peptidyl-alanyl moieties that are N-acyl substituents of D-alanine.</text>
        <dbReference type="EC" id="3.4.16.4"/>
    </reaction>
</comment>
<dbReference type="AlphaFoldDB" id="A0A0R2FZL6"/>
<comment type="similarity">
    <text evidence="2">In the N-terminal section; belongs to the glycosyltransferase 51 family.</text>
</comment>
<feature type="transmembrane region" description="Helical" evidence="15">
    <location>
        <begin position="26"/>
        <end position="49"/>
    </location>
</feature>
<evidence type="ECO:0000256" key="3">
    <source>
        <dbReference type="ARBA" id="ARBA00022645"/>
    </source>
</evidence>
<dbReference type="InterPro" id="IPR050396">
    <property type="entry name" value="Glycosyltr_51/Transpeptidase"/>
</dbReference>